<accession>A0A2K9NP09</accession>
<proteinExistence type="predicted"/>
<dbReference type="KEGG" id="bsto:C0V70_03870"/>
<sequence>MFMFSRFHTFTLTLSMLCTSVASVADTKKLDDYYRDVFMGEKKTINYAGPLDPRSQYSDSVGDLILLDDTFKDAYMNQQIQDEPFVLHRYWFNEVVEKSTCPDETLGENIDYIRYLYRLVTMSYLFEGLKLNNKLSSQLGGKNICSMNFKDVFGGCTPESSDMKKFHERVYGKFVNEIEKIHTPAFNKKETAAWLNEFQDSTSLTTEPTFARLHEWCIANKKNCRGLTVEEIKDALAGFCASDTKTIKMLCSEKDSFYGLSGITTPTELIKKSNAFNLINQSGMGEECLRRYGKLFQNKESSYPVLSRQYPLLYSYLLKSNSRYQQGELFLPGALKEFDMKGLSDFLTALKPPKIEPVVVIAKPKPRPKPKPVVVEAPKVEEKKPEVPVVVVVEPPKPQISEFERAAQELQEKGLSSIDVDMDIFRDDFEFTQEMITELSGPIKKFQTRSALNDMKSYDMLGSKDAPVGLIFLKFLIDTENHQGLYNIVTVLGEKFYVVNDLEKKNTPHYVQLKNDASTKNRWQIILLKK</sequence>
<evidence type="ECO:0000313" key="2">
    <source>
        <dbReference type="EMBL" id="AUN97260.1"/>
    </source>
</evidence>
<name>A0A2K9NP09_BACTC</name>
<dbReference type="AlphaFoldDB" id="A0A2K9NP09"/>
<feature type="signal peptide" evidence="1">
    <location>
        <begin position="1"/>
        <end position="24"/>
    </location>
</feature>
<dbReference type="Proteomes" id="UP000235584">
    <property type="component" value="Chromosome"/>
</dbReference>
<evidence type="ECO:0000313" key="3">
    <source>
        <dbReference type="Proteomes" id="UP000235584"/>
    </source>
</evidence>
<organism evidence="2 3">
    <name type="scientific">Bacteriovorax stolpii</name>
    <name type="common">Bdellovibrio stolpii</name>
    <dbReference type="NCBI Taxonomy" id="960"/>
    <lineage>
        <taxon>Bacteria</taxon>
        <taxon>Pseudomonadati</taxon>
        <taxon>Bdellovibrionota</taxon>
        <taxon>Bacteriovoracia</taxon>
        <taxon>Bacteriovoracales</taxon>
        <taxon>Bacteriovoracaceae</taxon>
        <taxon>Bacteriovorax</taxon>
    </lineage>
</organism>
<reference evidence="2 3" key="1">
    <citation type="submission" date="2018-01" db="EMBL/GenBank/DDBJ databases">
        <title>Complete genome sequence of Bacteriovorax stolpii DSM12778.</title>
        <authorList>
            <person name="Tang B."/>
            <person name="Chang J."/>
        </authorList>
    </citation>
    <scope>NUCLEOTIDE SEQUENCE [LARGE SCALE GENOMIC DNA]</scope>
    <source>
        <strain evidence="2 3">DSM 12778</strain>
    </source>
</reference>
<keyword evidence="1" id="KW-0732">Signal</keyword>
<keyword evidence="3" id="KW-1185">Reference proteome</keyword>
<feature type="chain" id="PRO_5014772286" evidence="1">
    <location>
        <begin position="25"/>
        <end position="530"/>
    </location>
</feature>
<evidence type="ECO:0000256" key="1">
    <source>
        <dbReference type="SAM" id="SignalP"/>
    </source>
</evidence>
<gene>
    <name evidence="2" type="ORF">C0V70_03870</name>
</gene>
<protein>
    <submittedName>
        <fullName evidence="2">Uncharacterized protein</fullName>
    </submittedName>
</protein>
<dbReference type="EMBL" id="CP025704">
    <property type="protein sequence ID" value="AUN97260.1"/>
    <property type="molecule type" value="Genomic_DNA"/>
</dbReference>